<dbReference type="EMBL" id="JADGJW010000236">
    <property type="protein sequence ID" value="KAJ3221327.1"/>
    <property type="molecule type" value="Genomic_DNA"/>
</dbReference>
<dbReference type="Proteomes" id="UP001211065">
    <property type="component" value="Unassembled WGS sequence"/>
</dbReference>
<organism evidence="1 2">
    <name type="scientific">Clydaea vesicula</name>
    <dbReference type="NCBI Taxonomy" id="447962"/>
    <lineage>
        <taxon>Eukaryota</taxon>
        <taxon>Fungi</taxon>
        <taxon>Fungi incertae sedis</taxon>
        <taxon>Chytridiomycota</taxon>
        <taxon>Chytridiomycota incertae sedis</taxon>
        <taxon>Chytridiomycetes</taxon>
        <taxon>Lobulomycetales</taxon>
        <taxon>Lobulomycetaceae</taxon>
        <taxon>Clydaea</taxon>
    </lineage>
</organism>
<evidence type="ECO:0000313" key="1">
    <source>
        <dbReference type="EMBL" id="KAJ3221327.1"/>
    </source>
</evidence>
<comment type="caution">
    <text evidence="1">The sequence shown here is derived from an EMBL/GenBank/DDBJ whole genome shotgun (WGS) entry which is preliminary data.</text>
</comment>
<protein>
    <submittedName>
        <fullName evidence="1">Uncharacterized protein</fullName>
    </submittedName>
</protein>
<reference evidence="1" key="1">
    <citation type="submission" date="2020-05" db="EMBL/GenBank/DDBJ databases">
        <title>Phylogenomic resolution of chytrid fungi.</title>
        <authorList>
            <person name="Stajich J.E."/>
            <person name="Amses K."/>
            <person name="Simmons R."/>
            <person name="Seto K."/>
            <person name="Myers J."/>
            <person name="Bonds A."/>
            <person name="Quandt C.A."/>
            <person name="Barry K."/>
            <person name="Liu P."/>
            <person name="Grigoriev I."/>
            <person name="Longcore J.E."/>
            <person name="James T.Y."/>
        </authorList>
    </citation>
    <scope>NUCLEOTIDE SEQUENCE</scope>
    <source>
        <strain evidence="1">JEL0476</strain>
    </source>
</reference>
<accession>A0AAD5U1M4</accession>
<keyword evidence="2" id="KW-1185">Reference proteome</keyword>
<sequence>MPLSICLNKVVNFKVDFDNADFSVRSVYDIAQYYYGIGKNSTIGMCGSNTQNLVKNVVVQSVMTDLRSNALPMMAKYFYRTRKYLLGNSTNVEINYLITENSKLKFIFDDAIDKLDRISYEESSTPLKKYSFFNFTDTDPTPKNIFQHEKKESIIFCQKLLDKLDELDREIQFFLGKIDIPRSVDEVTECLIDSKKLISPLLLTHIRNVNEKIENNSRNFTFNQLILENKRINELLARSIEKIEVIPDGLNKEVLSDEDYNIKKDSFRLNRREAIVHLQALEKKTDEMSIKLREFKNQFW</sequence>
<dbReference type="AlphaFoldDB" id="A0AAD5U1M4"/>
<gene>
    <name evidence="1" type="ORF">HK099_003587</name>
</gene>
<proteinExistence type="predicted"/>
<name>A0AAD5U1M4_9FUNG</name>
<evidence type="ECO:0000313" key="2">
    <source>
        <dbReference type="Proteomes" id="UP001211065"/>
    </source>
</evidence>